<dbReference type="AlphaFoldDB" id="A0A9D4MVW8"/>
<reference evidence="1" key="1">
    <citation type="journal article" date="2019" name="bioRxiv">
        <title>The Genome of the Zebra Mussel, Dreissena polymorpha: A Resource for Invasive Species Research.</title>
        <authorList>
            <person name="McCartney M.A."/>
            <person name="Auch B."/>
            <person name="Kono T."/>
            <person name="Mallez S."/>
            <person name="Zhang Y."/>
            <person name="Obille A."/>
            <person name="Becker A."/>
            <person name="Abrahante J.E."/>
            <person name="Garbe J."/>
            <person name="Badalamenti J.P."/>
            <person name="Herman A."/>
            <person name="Mangelson H."/>
            <person name="Liachko I."/>
            <person name="Sullivan S."/>
            <person name="Sone E.D."/>
            <person name="Koren S."/>
            <person name="Silverstein K.A.T."/>
            <person name="Beckman K.B."/>
            <person name="Gohl D.M."/>
        </authorList>
    </citation>
    <scope>NUCLEOTIDE SEQUENCE</scope>
    <source>
        <strain evidence="1">Duluth1</strain>
        <tissue evidence="1">Whole animal</tissue>
    </source>
</reference>
<gene>
    <name evidence="1" type="ORF">DPMN_008858</name>
</gene>
<keyword evidence="2" id="KW-1185">Reference proteome</keyword>
<comment type="caution">
    <text evidence="1">The sequence shown here is derived from an EMBL/GenBank/DDBJ whole genome shotgun (WGS) entry which is preliminary data.</text>
</comment>
<protein>
    <submittedName>
        <fullName evidence="1">Uncharacterized protein</fullName>
    </submittedName>
</protein>
<name>A0A9D4MVW8_DREPO</name>
<reference evidence="1" key="2">
    <citation type="submission" date="2020-11" db="EMBL/GenBank/DDBJ databases">
        <authorList>
            <person name="McCartney M.A."/>
            <person name="Auch B."/>
            <person name="Kono T."/>
            <person name="Mallez S."/>
            <person name="Becker A."/>
            <person name="Gohl D.M."/>
            <person name="Silverstein K.A.T."/>
            <person name="Koren S."/>
            <person name="Bechman K.B."/>
            <person name="Herman A."/>
            <person name="Abrahante J.E."/>
            <person name="Garbe J."/>
        </authorList>
    </citation>
    <scope>NUCLEOTIDE SEQUENCE</scope>
    <source>
        <strain evidence="1">Duluth1</strain>
        <tissue evidence="1">Whole animal</tissue>
    </source>
</reference>
<proteinExistence type="predicted"/>
<accession>A0A9D4MVW8</accession>
<evidence type="ECO:0000313" key="1">
    <source>
        <dbReference type="EMBL" id="KAH3884872.1"/>
    </source>
</evidence>
<dbReference type="EMBL" id="JAIWYP010000001">
    <property type="protein sequence ID" value="KAH3884872.1"/>
    <property type="molecule type" value="Genomic_DNA"/>
</dbReference>
<evidence type="ECO:0000313" key="2">
    <source>
        <dbReference type="Proteomes" id="UP000828390"/>
    </source>
</evidence>
<dbReference type="Proteomes" id="UP000828390">
    <property type="component" value="Unassembled WGS sequence"/>
</dbReference>
<sequence length="72" mass="8027">MGLMIYLAQVQTRQLNGAVRSGSTWSTIVTQGLVFSLANKVATVQTVQLHKHCWSYTGHICNKSHFCMMLSI</sequence>
<organism evidence="1 2">
    <name type="scientific">Dreissena polymorpha</name>
    <name type="common">Zebra mussel</name>
    <name type="synonym">Mytilus polymorpha</name>
    <dbReference type="NCBI Taxonomy" id="45954"/>
    <lineage>
        <taxon>Eukaryota</taxon>
        <taxon>Metazoa</taxon>
        <taxon>Spiralia</taxon>
        <taxon>Lophotrochozoa</taxon>
        <taxon>Mollusca</taxon>
        <taxon>Bivalvia</taxon>
        <taxon>Autobranchia</taxon>
        <taxon>Heteroconchia</taxon>
        <taxon>Euheterodonta</taxon>
        <taxon>Imparidentia</taxon>
        <taxon>Neoheterodontei</taxon>
        <taxon>Myida</taxon>
        <taxon>Dreissenoidea</taxon>
        <taxon>Dreissenidae</taxon>
        <taxon>Dreissena</taxon>
    </lineage>
</organism>